<dbReference type="EMBL" id="JAYKXH010000024">
    <property type="protein sequence ID" value="KAK7123576.1"/>
    <property type="molecule type" value="Genomic_DNA"/>
</dbReference>
<dbReference type="InterPro" id="IPR036048">
    <property type="entry name" value="Interleukin_8-like_sf"/>
</dbReference>
<evidence type="ECO:0000256" key="1">
    <source>
        <dbReference type="ARBA" id="ARBA00022514"/>
    </source>
</evidence>
<dbReference type="GO" id="GO:0008009">
    <property type="term" value="F:chemokine activity"/>
    <property type="evidence" value="ECO:0007669"/>
    <property type="project" value="InterPro"/>
</dbReference>
<dbReference type="Gene3D" id="2.40.50.40">
    <property type="match status" value="1"/>
</dbReference>
<dbReference type="GO" id="GO:0006955">
    <property type="term" value="P:immune response"/>
    <property type="evidence" value="ECO:0007669"/>
    <property type="project" value="InterPro"/>
</dbReference>
<protein>
    <recommendedName>
        <fullName evidence="3">Chemokine interleukin-8-like domain-containing protein</fullName>
    </recommendedName>
</protein>
<sequence length="95" mass="10886">METQKILMRSLAVVVFASVIWTITVSADNDQKPLCCTAVSRLTRAQFTDPIISFRLQKQSLPCVKAVVFETERGDFCLHPRLTWVKEEVKQFLRA</sequence>
<evidence type="ECO:0000313" key="4">
    <source>
        <dbReference type="EMBL" id="KAK7123576.1"/>
    </source>
</evidence>
<dbReference type="Proteomes" id="UP001364617">
    <property type="component" value="Unassembled WGS sequence"/>
</dbReference>
<name>A0AAN9C7A5_9TELE</name>
<dbReference type="InterPro" id="IPR001811">
    <property type="entry name" value="Chemokine_IL8-like_dom"/>
</dbReference>
<proteinExistence type="predicted"/>
<feature type="chain" id="PRO_5042830145" description="Chemokine interleukin-8-like domain-containing protein" evidence="2">
    <location>
        <begin position="28"/>
        <end position="95"/>
    </location>
</feature>
<keyword evidence="1" id="KW-0202">Cytokine</keyword>
<reference evidence="4 5" key="1">
    <citation type="submission" date="2024-02" db="EMBL/GenBank/DDBJ databases">
        <title>Chromosome-level genome assembly of the Eurasian Minnow (Phoxinus phoxinus).</title>
        <authorList>
            <person name="Oriowo T.O."/>
            <person name="Martin S."/>
            <person name="Stange M."/>
            <person name="Chrysostomakis Y."/>
            <person name="Brown T."/>
            <person name="Winkler S."/>
            <person name="Kukowka S."/>
            <person name="Myers E.W."/>
            <person name="Bohne A."/>
        </authorList>
    </citation>
    <scope>NUCLEOTIDE SEQUENCE [LARGE SCALE GENOMIC DNA]</scope>
    <source>
        <strain evidence="4">ZFMK-TIS-60720</strain>
        <tissue evidence="4">Whole Organism</tissue>
    </source>
</reference>
<dbReference type="SUPFAM" id="SSF54117">
    <property type="entry name" value="Interleukin 8-like chemokines"/>
    <property type="match status" value="1"/>
</dbReference>
<dbReference type="GO" id="GO:0005615">
    <property type="term" value="C:extracellular space"/>
    <property type="evidence" value="ECO:0007669"/>
    <property type="project" value="UniProtKB-KW"/>
</dbReference>
<evidence type="ECO:0000256" key="2">
    <source>
        <dbReference type="SAM" id="SignalP"/>
    </source>
</evidence>
<evidence type="ECO:0000313" key="5">
    <source>
        <dbReference type="Proteomes" id="UP001364617"/>
    </source>
</evidence>
<comment type="caution">
    <text evidence="4">The sequence shown here is derived from an EMBL/GenBank/DDBJ whole genome shotgun (WGS) entry which is preliminary data.</text>
</comment>
<evidence type="ECO:0000259" key="3">
    <source>
        <dbReference type="Pfam" id="PF00048"/>
    </source>
</evidence>
<dbReference type="AlphaFoldDB" id="A0AAN9C7A5"/>
<keyword evidence="5" id="KW-1185">Reference proteome</keyword>
<dbReference type="Pfam" id="PF00048">
    <property type="entry name" value="IL8"/>
    <property type="match status" value="1"/>
</dbReference>
<gene>
    <name evidence="4" type="ORF">R3I93_021872</name>
</gene>
<keyword evidence="2" id="KW-0732">Signal</keyword>
<accession>A0AAN9C7A5</accession>
<feature type="domain" description="Chemokine interleukin-8-like" evidence="3">
    <location>
        <begin position="35"/>
        <end position="91"/>
    </location>
</feature>
<feature type="signal peptide" evidence="2">
    <location>
        <begin position="1"/>
        <end position="27"/>
    </location>
</feature>
<organism evidence="4 5">
    <name type="scientific">Phoxinus phoxinus</name>
    <name type="common">Eurasian minnow</name>
    <dbReference type="NCBI Taxonomy" id="58324"/>
    <lineage>
        <taxon>Eukaryota</taxon>
        <taxon>Metazoa</taxon>
        <taxon>Chordata</taxon>
        <taxon>Craniata</taxon>
        <taxon>Vertebrata</taxon>
        <taxon>Euteleostomi</taxon>
        <taxon>Actinopterygii</taxon>
        <taxon>Neopterygii</taxon>
        <taxon>Teleostei</taxon>
        <taxon>Ostariophysi</taxon>
        <taxon>Cypriniformes</taxon>
        <taxon>Leuciscidae</taxon>
        <taxon>Phoxininae</taxon>
        <taxon>Phoxinus</taxon>
    </lineage>
</organism>